<evidence type="ECO:0000313" key="2">
    <source>
        <dbReference type="Proteomes" id="UP001164746"/>
    </source>
</evidence>
<proteinExistence type="predicted"/>
<dbReference type="PANTHER" id="PTHR33153:SF3">
    <property type="entry name" value="TRAFFICKING PROTEIN PARTICLE COMPLEX SUBUNIT 11 DOMAIN-CONTAINING PROTEIN"/>
    <property type="match status" value="1"/>
</dbReference>
<gene>
    <name evidence="1" type="ORF">MAR_021436</name>
</gene>
<dbReference type="PANTHER" id="PTHR33153">
    <property type="entry name" value="MYND-TYPE DOMAIN-CONTAINING PROTEIN"/>
    <property type="match status" value="1"/>
</dbReference>
<keyword evidence="2" id="KW-1185">Reference proteome</keyword>
<feature type="non-terminal residue" evidence="1">
    <location>
        <position position="1"/>
    </location>
</feature>
<dbReference type="EMBL" id="CP111016">
    <property type="protein sequence ID" value="WAR06067.1"/>
    <property type="molecule type" value="Genomic_DNA"/>
</dbReference>
<name>A0ABY7E7S5_MYAAR</name>
<sequence length="185" mass="21206">ANGKTCAEIQKAYRERKKSKEGVKYDITKRVNTYLNGVKQVVGPGRVYGAVGADCQYALSWLQKTAAKYADKMPDSTKLHLPCCLTKKAVYEMMVTEAEVFGHNPRSRFTTCDICSKIKREIERTTCRTTRKKLFKIRGIHLEQQNDERKKSYKHAQKARSNPDQYVSIILDGMDQEKNKCASHH</sequence>
<reference evidence="1" key="1">
    <citation type="submission" date="2022-11" db="EMBL/GenBank/DDBJ databases">
        <title>Centuries of genome instability and evolution in soft-shell clam transmissible cancer (bioRxiv).</title>
        <authorList>
            <person name="Hart S.F.M."/>
            <person name="Yonemitsu M.A."/>
            <person name="Giersch R.M."/>
            <person name="Beal B.F."/>
            <person name="Arriagada G."/>
            <person name="Davis B.W."/>
            <person name="Ostrander E.A."/>
            <person name="Goff S.P."/>
            <person name="Metzger M.J."/>
        </authorList>
    </citation>
    <scope>NUCLEOTIDE SEQUENCE</scope>
    <source>
        <strain evidence="1">MELC-2E11</strain>
        <tissue evidence="1">Siphon/mantle</tissue>
    </source>
</reference>
<evidence type="ECO:0000313" key="1">
    <source>
        <dbReference type="EMBL" id="WAR06067.1"/>
    </source>
</evidence>
<protein>
    <submittedName>
        <fullName evidence="1">Uncharacterized protein</fullName>
    </submittedName>
</protein>
<accession>A0ABY7E7S5</accession>
<organism evidence="1 2">
    <name type="scientific">Mya arenaria</name>
    <name type="common">Soft-shell clam</name>
    <dbReference type="NCBI Taxonomy" id="6604"/>
    <lineage>
        <taxon>Eukaryota</taxon>
        <taxon>Metazoa</taxon>
        <taxon>Spiralia</taxon>
        <taxon>Lophotrochozoa</taxon>
        <taxon>Mollusca</taxon>
        <taxon>Bivalvia</taxon>
        <taxon>Autobranchia</taxon>
        <taxon>Heteroconchia</taxon>
        <taxon>Euheterodonta</taxon>
        <taxon>Imparidentia</taxon>
        <taxon>Neoheterodontei</taxon>
        <taxon>Myida</taxon>
        <taxon>Myoidea</taxon>
        <taxon>Myidae</taxon>
        <taxon>Mya</taxon>
    </lineage>
</organism>
<dbReference type="Proteomes" id="UP001164746">
    <property type="component" value="Chromosome 5"/>
</dbReference>